<organism evidence="2 3">
    <name type="scientific">Pelagicoccus albus</name>
    <dbReference type="NCBI Taxonomy" id="415222"/>
    <lineage>
        <taxon>Bacteria</taxon>
        <taxon>Pseudomonadati</taxon>
        <taxon>Verrucomicrobiota</taxon>
        <taxon>Opitutia</taxon>
        <taxon>Puniceicoccales</taxon>
        <taxon>Pelagicoccaceae</taxon>
        <taxon>Pelagicoccus</taxon>
    </lineage>
</organism>
<gene>
    <name evidence="2" type="ORF">H5P27_09845</name>
</gene>
<evidence type="ECO:0000256" key="1">
    <source>
        <dbReference type="SAM" id="Phobius"/>
    </source>
</evidence>
<keyword evidence="1" id="KW-1133">Transmembrane helix</keyword>
<keyword evidence="3" id="KW-1185">Reference proteome</keyword>
<keyword evidence="1" id="KW-0812">Transmembrane</keyword>
<dbReference type="RefSeq" id="WP_185660229.1">
    <property type="nucleotide sequence ID" value="NZ_CAWPOO010000012.1"/>
</dbReference>
<evidence type="ECO:0000313" key="2">
    <source>
        <dbReference type="EMBL" id="MBC2606346.1"/>
    </source>
</evidence>
<dbReference type="AlphaFoldDB" id="A0A7X1B627"/>
<evidence type="ECO:0000313" key="3">
    <source>
        <dbReference type="Proteomes" id="UP000526501"/>
    </source>
</evidence>
<proteinExistence type="predicted"/>
<name>A0A7X1B627_9BACT</name>
<sequence length="154" mass="16959">MSETKISNTEKRFGKRIVLPVAGAAALGFLASLLLIENDDEMTNPGDAIVYQVESPESLSPIERSQQIEDLRATLDSLNTHLESNGELQSSDESMAVAMRHQEMVEDKLVVLEQAHQSEWRDHLEDAYAKLGDYARIVGAESIDDVDNGPSSES</sequence>
<reference evidence="2 3" key="1">
    <citation type="submission" date="2020-07" db="EMBL/GenBank/DDBJ databases">
        <authorList>
            <person name="Feng X."/>
        </authorList>
    </citation>
    <scope>NUCLEOTIDE SEQUENCE [LARGE SCALE GENOMIC DNA]</scope>
    <source>
        <strain evidence="2 3">JCM23202</strain>
    </source>
</reference>
<protein>
    <submittedName>
        <fullName evidence="2">Uncharacterized protein</fullName>
    </submittedName>
</protein>
<dbReference type="Proteomes" id="UP000526501">
    <property type="component" value="Unassembled WGS sequence"/>
</dbReference>
<keyword evidence="1" id="KW-0472">Membrane</keyword>
<feature type="transmembrane region" description="Helical" evidence="1">
    <location>
        <begin position="17"/>
        <end position="36"/>
    </location>
</feature>
<dbReference type="EMBL" id="JACHVC010000012">
    <property type="protein sequence ID" value="MBC2606346.1"/>
    <property type="molecule type" value="Genomic_DNA"/>
</dbReference>
<accession>A0A7X1B627</accession>
<comment type="caution">
    <text evidence="2">The sequence shown here is derived from an EMBL/GenBank/DDBJ whole genome shotgun (WGS) entry which is preliminary data.</text>
</comment>